<dbReference type="InterPro" id="IPR038499">
    <property type="entry name" value="BRO1_sf"/>
</dbReference>
<dbReference type="SMART" id="SM01041">
    <property type="entry name" value="BRO1"/>
    <property type="match status" value="1"/>
</dbReference>
<feature type="compositionally biased region" description="Low complexity" evidence="2">
    <location>
        <begin position="814"/>
        <end position="825"/>
    </location>
</feature>
<organism evidence="4 5">
    <name type="scientific">Petrolisthes manimaculis</name>
    <dbReference type="NCBI Taxonomy" id="1843537"/>
    <lineage>
        <taxon>Eukaryota</taxon>
        <taxon>Metazoa</taxon>
        <taxon>Ecdysozoa</taxon>
        <taxon>Arthropoda</taxon>
        <taxon>Crustacea</taxon>
        <taxon>Multicrustacea</taxon>
        <taxon>Malacostraca</taxon>
        <taxon>Eumalacostraca</taxon>
        <taxon>Eucarida</taxon>
        <taxon>Decapoda</taxon>
        <taxon>Pleocyemata</taxon>
        <taxon>Anomura</taxon>
        <taxon>Galatheoidea</taxon>
        <taxon>Porcellanidae</taxon>
        <taxon>Petrolisthes</taxon>
    </lineage>
</organism>
<feature type="compositionally biased region" description="Pro residues" evidence="2">
    <location>
        <begin position="851"/>
        <end position="861"/>
    </location>
</feature>
<dbReference type="AlphaFoldDB" id="A0AAE1P9Q3"/>
<dbReference type="InterPro" id="IPR004328">
    <property type="entry name" value="BRO1_dom"/>
</dbReference>
<accession>A0AAE1P9Q3</accession>
<name>A0AAE1P9Q3_9EUCA</name>
<evidence type="ECO:0000256" key="1">
    <source>
        <dbReference type="SAM" id="Coils"/>
    </source>
</evidence>
<feature type="coiled-coil region" evidence="1">
    <location>
        <begin position="553"/>
        <end position="580"/>
    </location>
</feature>
<dbReference type="FunFam" id="1.25.40.280:FF:000001">
    <property type="entry name" value="programmed cell death 6-interacting protein-like isoform X1"/>
    <property type="match status" value="1"/>
</dbReference>
<feature type="coiled-coil region" evidence="1">
    <location>
        <begin position="446"/>
        <end position="473"/>
    </location>
</feature>
<dbReference type="PROSITE" id="PS51180">
    <property type="entry name" value="BRO1"/>
    <property type="match status" value="1"/>
</dbReference>
<dbReference type="Gene3D" id="1.20.140.50">
    <property type="entry name" value="alix/aip1 like domains"/>
    <property type="match status" value="1"/>
</dbReference>
<feature type="compositionally biased region" description="Low complexity" evidence="2">
    <location>
        <begin position="749"/>
        <end position="773"/>
    </location>
</feature>
<sequence length="861" mass="94608">MSITAETFGVPLKKASEIDILKPLKNLITSRYQTAEQESYIGAINELAKLRSSAVCRTLDYHDSSLETLYRYYDQIVALESKIPPSEIQIPFKWKDAFDKGSIFGGRISLTVASLSYEKVCVLYNIAALQSQVAAGQSGDSDEALKKSAKLFQSAAGIFTHLKSVVHGSVQQEPTPDLQPETLAALAALCVAQAQEVVTVKAINDRMKDQVVAKLCSQCEDMFSEALKHLQKETLKTLWDREWIPRVAGKQSGYHGLAHYHQSRVCNSKKAVGEEIARLKQAVELFKAAQTRSGDATFFEDSVGRSQRALEEAVKDNDFIYHERVPDVKTLGGIEKAVFAKPTPVAEKFSSSFTDIFETLVPVVVQQAIVSYDTRKQEIVSTEIGKLRESTQLLNSILASLNLPAAIEDVGGEKVPASLREKSLSVSQSGGCEALSKMITELPELLTRNRELLEECERQLAEEKDSDNQLRNQFKERWTRTPSDKLTATFQTNAQKYRKVIETAVTADSTIREKFESHREGMELLSAGPDNLAASLPSAIANTNGSNPATQRLKQLMEDVETLKAERDAIECELKSATADMKEVFLNALGQDGSINEAAMSTESLGRVFGPLQKQVKESLDRQESLVKNVQEAHGEFCKAATGVGGERETQLKKLAAAYDIFNELLSNLTEGTKFYNDLTQLLVNFQSKINDFCFARRTEKEELMRDLTQGLANQNLGSAPNPPAHHQEAQGPGGKATAPPRPPPPAVNPYQGAPQSTPATATPGAPPMAAAPGAPPQYNTPQVPNLPYPMNPSGMPTPQGYGYPSYPVYTPMPQGYFPYYQQQPPQQPPAGYPTGYPAAPYPQQPYANYPYPPQPQPPQQ</sequence>
<dbReference type="InterPro" id="IPR025304">
    <property type="entry name" value="ALIX_V_dom"/>
</dbReference>
<dbReference type="PANTHER" id="PTHR23030:SF39">
    <property type="entry name" value="PROGRAMMED CELL DEATH 6-INTERACTING PROTEIN"/>
    <property type="match status" value="1"/>
</dbReference>
<evidence type="ECO:0000259" key="3">
    <source>
        <dbReference type="PROSITE" id="PS51180"/>
    </source>
</evidence>
<evidence type="ECO:0000313" key="5">
    <source>
        <dbReference type="Proteomes" id="UP001292094"/>
    </source>
</evidence>
<keyword evidence="1" id="KW-0175">Coiled coil</keyword>
<dbReference type="Pfam" id="PF03097">
    <property type="entry name" value="BRO1"/>
    <property type="match status" value="1"/>
</dbReference>
<keyword evidence="5" id="KW-1185">Reference proteome</keyword>
<dbReference type="GO" id="GO:0005768">
    <property type="term" value="C:endosome"/>
    <property type="evidence" value="ECO:0007669"/>
    <property type="project" value="TreeGrafter"/>
</dbReference>
<dbReference type="Pfam" id="PF13949">
    <property type="entry name" value="ALIX_LYPXL_bnd"/>
    <property type="match status" value="1"/>
</dbReference>
<dbReference type="CDD" id="cd09235">
    <property type="entry name" value="V_Alix"/>
    <property type="match status" value="1"/>
</dbReference>
<feature type="domain" description="BRO1" evidence="3">
    <location>
        <begin position="6"/>
        <end position="394"/>
    </location>
</feature>
<proteinExistence type="predicted"/>
<dbReference type="Gene3D" id="1.25.40.280">
    <property type="entry name" value="alix/aip1 like domains"/>
    <property type="match status" value="1"/>
</dbReference>
<reference evidence="4" key="1">
    <citation type="submission" date="2023-11" db="EMBL/GenBank/DDBJ databases">
        <title>Genome assemblies of two species of porcelain crab, Petrolisthes cinctipes and Petrolisthes manimaculis (Anomura: Porcellanidae).</title>
        <authorList>
            <person name="Angst P."/>
        </authorList>
    </citation>
    <scope>NUCLEOTIDE SEQUENCE</scope>
    <source>
        <strain evidence="4">PB745_02</strain>
        <tissue evidence="4">Gill</tissue>
    </source>
</reference>
<dbReference type="GO" id="GO:0000281">
    <property type="term" value="P:mitotic cytokinesis"/>
    <property type="evidence" value="ECO:0007669"/>
    <property type="project" value="TreeGrafter"/>
</dbReference>
<dbReference type="EMBL" id="JAWZYT010002404">
    <property type="protein sequence ID" value="KAK4304665.1"/>
    <property type="molecule type" value="Genomic_DNA"/>
</dbReference>
<feature type="region of interest" description="Disordered" evidence="2">
    <location>
        <begin position="713"/>
        <end position="861"/>
    </location>
</feature>
<dbReference type="Proteomes" id="UP001292094">
    <property type="component" value="Unassembled WGS sequence"/>
</dbReference>
<dbReference type="Gene3D" id="1.20.120.560">
    <property type="entry name" value="alix/aip1 in complex with the ypdl late domain"/>
    <property type="match status" value="1"/>
</dbReference>
<evidence type="ECO:0000313" key="4">
    <source>
        <dbReference type="EMBL" id="KAK4304665.1"/>
    </source>
</evidence>
<dbReference type="PANTHER" id="PTHR23030">
    <property type="entry name" value="PCD6 INTERACTING PROTEIN-RELATED"/>
    <property type="match status" value="1"/>
</dbReference>
<comment type="caution">
    <text evidence="4">The sequence shown here is derived from an EMBL/GenBank/DDBJ whole genome shotgun (WGS) entry which is preliminary data.</text>
</comment>
<evidence type="ECO:0000256" key="2">
    <source>
        <dbReference type="SAM" id="MobiDB-lite"/>
    </source>
</evidence>
<gene>
    <name evidence="4" type="ORF">Pmani_023397</name>
</gene>
<dbReference type="CDD" id="cd09240">
    <property type="entry name" value="BRO1_Alix"/>
    <property type="match status" value="1"/>
</dbReference>
<protein>
    <recommendedName>
        <fullName evidence="3">BRO1 domain-containing protein</fullName>
    </recommendedName>
</protein>